<dbReference type="GO" id="GO:0005524">
    <property type="term" value="F:ATP binding"/>
    <property type="evidence" value="ECO:0007669"/>
    <property type="project" value="UniProtKB-UniRule"/>
</dbReference>
<dbReference type="AlphaFoldDB" id="A0A6F8ZH42"/>
<reference evidence="7 8" key="1">
    <citation type="submission" date="2020-02" db="EMBL/GenBank/DDBJ databases">
        <authorList>
            <person name="Hogendoorn C."/>
        </authorList>
    </citation>
    <scope>NUCLEOTIDE SEQUENCE [LARGE SCALE GENOMIC DNA]</scope>
    <source>
        <strain evidence="7">R501</strain>
    </source>
</reference>
<evidence type="ECO:0000313" key="7">
    <source>
        <dbReference type="EMBL" id="CAB1129260.1"/>
    </source>
</evidence>
<keyword evidence="2 6" id="KW-0436">Ligase</keyword>
<keyword evidence="4 6" id="KW-0658">Purine biosynthesis</keyword>
<dbReference type="GO" id="GO:0006189">
    <property type="term" value="P:'de novo' IMP biosynthetic process"/>
    <property type="evidence" value="ECO:0007669"/>
    <property type="project" value="UniProtKB-UniRule"/>
</dbReference>
<dbReference type="EMBL" id="LR778114">
    <property type="protein sequence ID" value="CAB1129260.1"/>
    <property type="molecule type" value="Genomic_DNA"/>
</dbReference>
<dbReference type="InterPro" id="IPR003850">
    <property type="entry name" value="PurS"/>
</dbReference>
<keyword evidence="3 6" id="KW-0547">Nucleotide-binding</keyword>
<dbReference type="PANTHER" id="PTHR34696:SF1">
    <property type="entry name" value="PHOSPHORIBOSYLFORMYLGLYCINAMIDINE SYNTHASE SUBUNIT PURS"/>
    <property type="match status" value="1"/>
</dbReference>
<keyword evidence="1 6" id="KW-0963">Cytoplasm</keyword>
<dbReference type="HAMAP" id="MF_01926">
    <property type="entry name" value="PurS"/>
    <property type="match status" value="1"/>
</dbReference>
<comment type="similarity">
    <text evidence="6">Belongs to the PurS family.</text>
</comment>
<dbReference type="PANTHER" id="PTHR34696">
    <property type="entry name" value="PHOSPHORIBOSYLFORMYLGLYCINAMIDINE SYNTHASE SUBUNIT PURS"/>
    <property type="match status" value="1"/>
</dbReference>
<comment type="subunit">
    <text evidence="6">Part of the FGAM synthase complex composed of 1 PurL, 1 PurQ and 2 PurS subunits.</text>
</comment>
<dbReference type="KEGG" id="hfv:R50_1759"/>
<protein>
    <recommendedName>
        <fullName evidence="6">Phosphoribosylformylglycinamidine synthase subunit PurS</fullName>
        <shortName evidence="6">FGAM synthase</shortName>
        <ecNumber evidence="6">6.3.5.3</ecNumber>
    </recommendedName>
    <alternativeName>
        <fullName evidence="6">Formylglycinamide ribonucleotide amidotransferase subunit III</fullName>
        <shortName evidence="6">FGAR amidotransferase III</shortName>
        <shortName evidence="6">FGAR-AT III</shortName>
    </alternativeName>
    <alternativeName>
        <fullName evidence="6">Phosphoribosylformylglycinamidine synthase subunit III</fullName>
    </alternativeName>
</protein>
<evidence type="ECO:0000256" key="1">
    <source>
        <dbReference type="ARBA" id="ARBA00022490"/>
    </source>
</evidence>
<comment type="subcellular location">
    <subcellularLocation>
        <location evidence="6">Cytoplasm</location>
    </subcellularLocation>
</comment>
<dbReference type="EC" id="6.3.5.3" evidence="6"/>
<dbReference type="SUPFAM" id="SSF82697">
    <property type="entry name" value="PurS-like"/>
    <property type="match status" value="1"/>
</dbReference>
<keyword evidence="5 6" id="KW-0067">ATP-binding</keyword>
<dbReference type="UniPathway" id="UPA00074">
    <property type="reaction ID" value="UER00128"/>
</dbReference>
<comment type="pathway">
    <text evidence="6">Purine metabolism; IMP biosynthesis via de novo pathway; 5-amino-1-(5-phospho-D-ribosyl)imidazole from N(2)-formyl-N(1)-(5-phospho-D-ribosyl)glycinamide: step 1/2.</text>
</comment>
<evidence type="ECO:0000313" key="8">
    <source>
        <dbReference type="Proteomes" id="UP000503399"/>
    </source>
</evidence>
<dbReference type="InterPro" id="IPR036604">
    <property type="entry name" value="PurS-like_sf"/>
</dbReference>
<gene>
    <name evidence="6 7" type="primary">purS</name>
    <name evidence="7" type="ORF">R50_1759</name>
</gene>
<sequence>MSGRWRAEVLVRLKEGVFDPQGAAVEKVWRQTGHVGVEAIRLGRLVDLWLEAPDAESARRQAEELAGGLLANPVLETYTVRVSPGEEG</sequence>
<dbReference type="GO" id="GO:0004642">
    <property type="term" value="F:phosphoribosylformylglycinamidine synthase activity"/>
    <property type="evidence" value="ECO:0007669"/>
    <property type="project" value="UniProtKB-UniRule"/>
</dbReference>
<accession>A0A6F8ZH42</accession>
<dbReference type="Proteomes" id="UP000503399">
    <property type="component" value="Chromosome"/>
</dbReference>
<name>A0A6F8ZH42_9FIRM</name>
<evidence type="ECO:0000256" key="4">
    <source>
        <dbReference type="ARBA" id="ARBA00022755"/>
    </source>
</evidence>
<comment type="function">
    <text evidence="6">Part of the phosphoribosylformylglycinamidine synthase complex involved in the purines biosynthetic pathway. Catalyzes the ATP-dependent conversion of formylglycinamide ribonucleotide (FGAR) and glutamine to yield formylglycinamidine ribonucleotide (FGAM) and glutamate. The FGAM synthase complex is composed of three subunits. PurQ produces an ammonia molecule by converting glutamine to glutamate. PurL transfers the ammonia molecule to FGAR to form FGAM in an ATP-dependent manner. PurS interacts with PurQ and PurL and is thought to assist in the transfer of the ammonia molecule from PurQ to PurL.</text>
</comment>
<dbReference type="Pfam" id="PF02700">
    <property type="entry name" value="PurS"/>
    <property type="match status" value="1"/>
</dbReference>
<organism evidence="7 8">
    <name type="scientific">Candidatus Hydrogenisulfobacillus filiaventi</name>
    <dbReference type="NCBI Taxonomy" id="2707344"/>
    <lineage>
        <taxon>Bacteria</taxon>
        <taxon>Bacillati</taxon>
        <taxon>Bacillota</taxon>
        <taxon>Clostridia</taxon>
        <taxon>Eubacteriales</taxon>
        <taxon>Clostridiales Family XVII. Incertae Sedis</taxon>
        <taxon>Candidatus Hydrogenisulfobacillus</taxon>
    </lineage>
</organism>
<keyword evidence="8" id="KW-1185">Reference proteome</keyword>
<evidence type="ECO:0000256" key="5">
    <source>
        <dbReference type="ARBA" id="ARBA00022840"/>
    </source>
</evidence>
<evidence type="ECO:0000256" key="3">
    <source>
        <dbReference type="ARBA" id="ARBA00022741"/>
    </source>
</evidence>
<proteinExistence type="inferred from homology"/>
<dbReference type="GO" id="GO:0005737">
    <property type="term" value="C:cytoplasm"/>
    <property type="evidence" value="ECO:0007669"/>
    <property type="project" value="UniProtKB-SubCell"/>
</dbReference>
<comment type="catalytic activity">
    <reaction evidence="6">
        <text>N(2)-formyl-N(1)-(5-phospho-beta-D-ribosyl)glycinamide + L-glutamine + ATP + H2O = 2-formamido-N(1)-(5-O-phospho-beta-D-ribosyl)acetamidine + L-glutamate + ADP + phosphate + H(+)</text>
        <dbReference type="Rhea" id="RHEA:17129"/>
        <dbReference type="ChEBI" id="CHEBI:15377"/>
        <dbReference type="ChEBI" id="CHEBI:15378"/>
        <dbReference type="ChEBI" id="CHEBI:29985"/>
        <dbReference type="ChEBI" id="CHEBI:30616"/>
        <dbReference type="ChEBI" id="CHEBI:43474"/>
        <dbReference type="ChEBI" id="CHEBI:58359"/>
        <dbReference type="ChEBI" id="CHEBI:147286"/>
        <dbReference type="ChEBI" id="CHEBI:147287"/>
        <dbReference type="ChEBI" id="CHEBI:456216"/>
        <dbReference type="EC" id="6.3.5.3"/>
    </reaction>
</comment>
<dbReference type="Gene3D" id="3.30.1280.10">
    <property type="entry name" value="Phosphoribosylformylglycinamidine synthase subunit PurS"/>
    <property type="match status" value="1"/>
</dbReference>
<dbReference type="NCBIfam" id="TIGR00302">
    <property type="entry name" value="phosphoribosylformylglycinamidine synthase subunit PurS"/>
    <property type="match status" value="1"/>
</dbReference>
<evidence type="ECO:0000256" key="2">
    <source>
        <dbReference type="ARBA" id="ARBA00022598"/>
    </source>
</evidence>
<evidence type="ECO:0000256" key="6">
    <source>
        <dbReference type="HAMAP-Rule" id="MF_01926"/>
    </source>
</evidence>